<accession>A0A1H6EC86</accession>
<evidence type="ECO:0000313" key="4">
    <source>
        <dbReference type="Proteomes" id="UP000236754"/>
    </source>
</evidence>
<dbReference type="Proteomes" id="UP000236754">
    <property type="component" value="Unassembled WGS sequence"/>
</dbReference>
<sequence>MSDQNPYAGKPYGDNPYESRPEYSERPTAYGETLGYGDPAGYGYPQHPPTMMSGDSGWQHNAPAVYGGAGSATLLTIGDIAVTGDSIVTPAGSLPLRGAVWTVSDMSRTEESTPAYAIVLAVIFFFACLLGLLFMLIKEHKTTGFIQVTVHSGGRYHATMIPARSPNDVFAINQLVNNARAMCA</sequence>
<dbReference type="OrthoDB" id="5111891at2"/>
<feature type="transmembrane region" description="Helical" evidence="2">
    <location>
        <begin position="115"/>
        <end position="137"/>
    </location>
</feature>
<evidence type="ECO:0000313" key="3">
    <source>
        <dbReference type="EMBL" id="SEG94556.1"/>
    </source>
</evidence>
<keyword evidence="4" id="KW-1185">Reference proteome</keyword>
<feature type="region of interest" description="Disordered" evidence="1">
    <location>
        <begin position="1"/>
        <end position="30"/>
    </location>
</feature>
<protein>
    <submittedName>
        <fullName evidence="3">Uncharacterized protein</fullName>
    </submittedName>
</protein>
<dbReference type="RefSeq" id="WP_160145200.1">
    <property type="nucleotide sequence ID" value="NZ_FNVU01000030.1"/>
</dbReference>
<proteinExistence type="predicted"/>
<gene>
    <name evidence="3" type="ORF">SAMN05216223_13068</name>
</gene>
<keyword evidence="2" id="KW-0472">Membrane</keyword>
<name>A0A1H6EC86_9ACTN</name>
<keyword evidence="2" id="KW-0812">Transmembrane</keyword>
<evidence type="ECO:0000256" key="2">
    <source>
        <dbReference type="SAM" id="Phobius"/>
    </source>
</evidence>
<keyword evidence="2" id="KW-1133">Transmembrane helix</keyword>
<evidence type="ECO:0000256" key="1">
    <source>
        <dbReference type="SAM" id="MobiDB-lite"/>
    </source>
</evidence>
<organism evidence="3 4">
    <name type="scientific">Actinacidiphila yanglinensis</name>
    <dbReference type="NCBI Taxonomy" id="310779"/>
    <lineage>
        <taxon>Bacteria</taxon>
        <taxon>Bacillati</taxon>
        <taxon>Actinomycetota</taxon>
        <taxon>Actinomycetes</taxon>
        <taxon>Kitasatosporales</taxon>
        <taxon>Streptomycetaceae</taxon>
        <taxon>Actinacidiphila</taxon>
    </lineage>
</organism>
<dbReference type="AlphaFoldDB" id="A0A1H6EC86"/>
<reference evidence="3 4" key="1">
    <citation type="submission" date="2016-10" db="EMBL/GenBank/DDBJ databases">
        <authorList>
            <person name="de Groot N.N."/>
        </authorList>
    </citation>
    <scope>NUCLEOTIDE SEQUENCE [LARGE SCALE GENOMIC DNA]</scope>
    <source>
        <strain evidence="3 4">CGMCC 4.2023</strain>
    </source>
</reference>
<dbReference type="EMBL" id="FNVU01000030">
    <property type="protein sequence ID" value="SEG94556.1"/>
    <property type="molecule type" value="Genomic_DNA"/>
</dbReference>